<keyword evidence="2" id="KW-1185">Reference proteome</keyword>
<accession>A0ABW7AJ58</accession>
<evidence type="ECO:0000313" key="2">
    <source>
        <dbReference type="Proteomes" id="UP001603978"/>
    </source>
</evidence>
<organism evidence="1 2">
    <name type="scientific">Nonomuraea marmarensis</name>
    <dbReference type="NCBI Taxonomy" id="3351344"/>
    <lineage>
        <taxon>Bacteria</taxon>
        <taxon>Bacillati</taxon>
        <taxon>Actinomycetota</taxon>
        <taxon>Actinomycetes</taxon>
        <taxon>Streptosporangiales</taxon>
        <taxon>Streptosporangiaceae</taxon>
        <taxon>Nonomuraea</taxon>
    </lineage>
</organism>
<gene>
    <name evidence="1" type="ORF">ACFLIM_29800</name>
</gene>
<comment type="caution">
    <text evidence="1">The sequence shown here is derived from an EMBL/GenBank/DDBJ whole genome shotgun (WGS) entry which is preliminary data.</text>
</comment>
<dbReference type="RefSeq" id="WP_393171057.1">
    <property type="nucleotide sequence ID" value="NZ_JBICRM010000020.1"/>
</dbReference>
<evidence type="ECO:0000313" key="1">
    <source>
        <dbReference type="EMBL" id="MFG1707402.1"/>
    </source>
</evidence>
<dbReference type="EMBL" id="JBICRM010000020">
    <property type="protein sequence ID" value="MFG1707402.1"/>
    <property type="molecule type" value="Genomic_DNA"/>
</dbReference>
<name>A0ABW7AJ58_9ACTN</name>
<proteinExistence type="predicted"/>
<reference evidence="1 2" key="1">
    <citation type="submission" date="2024-10" db="EMBL/GenBank/DDBJ databases">
        <authorList>
            <person name="Topkara A.R."/>
            <person name="Saygin H."/>
        </authorList>
    </citation>
    <scope>NUCLEOTIDE SEQUENCE [LARGE SCALE GENOMIC DNA]</scope>
    <source>
        <strain evidence="1 2">M3C6</strain>
    </source>
</reference>
<dbReference type="Proteomes" id="UP001603978">
    <property type="component" value="Unassembled WGS sequence"/>
</dbReference>
<protein>
    <submittedName>
        <fullName evidence="1">Uncharacterized protein</fullName>
    </submittedName>
</protein>
<sequence length="59" mass="6584">MLREISRLNNAIDKVVVSDSLTAERTAPWHDTRIVGRADAHKVAGELRREILARYAAAV</sequence>